<evidence type="ECO:0008006" key="3">
    <source>
        <dbReference type="Google" id="ProtNLM"/>
    </source>
</evidence>
<protein>
    <recommendedName>
        <fullName evidence="3">Cold-shock protein</fullName>
    </recommendedName>
</protein>
<sequence>MQATVSRYDAETGAGAVLTDNGIELPFGPESLATTPVRLLRIGQRVRLETTGTGAGLAITSVRFITLP</sequence>
<comment type="caution">
    <text evidence="1">The sequence shown here is derived from an EMBL/GenBank/DDBJ whole genome shotgun (WGS) entry which is preliminary data.</text>
</comment>
<dbReference type="RefSeq" id="WP_380054814.1">
    <property type="nucleotide sequence ID" value="NZ_JBHLTC010000039.1"/>
</dbReference>
<accession>A0ABV6QWE1</accession>
<reference evidence="1 2" key="1">
    <citation type="submission" date="2024-09" db="EMBL/GenBank/DDBJ databases">
        <authorList>
            <person name="Sun Q."/>
            <person name="Mori K."/>
        </authorList>
    </citation>
    <scope>NUCLEOTIDE SEQUENCE [LARGE SCALE GENOMIC DNA]</scope>
    <source>
        <strain evidence="1 2">CGMCC 1.15906</strain>
    </source>
</reference>
<gene>
    <name evidence="1" type="ORF">ACFFGN_30660</name>
</gene>
<dbReference type="EMBL" id="JBHLTC010000039">
    <property type="protein sequence ID" value="MFC0628473.1"/>
    <property type="molecule type" value="Genomic_DNA"/>
</dbReference>
<name>A0ABV6QWE1_9ACTN</name>
<evidence type="ECO:0000313" key="2">
    <source>
        <dbReference type="Proteomes" id="UP001589890"/>
    </source>
</evidence>
<proteinExistence type="predicted"/>
<organism evidence="1 2">
    <name type="scientific">Kribbella deserti</name>
    <dbReference type="NCBI Taxonomy" id="1926257"/>
    <lineage>
        <taxon>Bacteria</taxon>
        <taxon>Bacillati</taxon>
        <taxon>Actinomycetota</taxon>
        <taxon>Actinomycetes</taxon>
        <taxon>Propionibacteriales</taxon>
        <taxon>Kribbellaceae</taxon>
        <taxon>Kribbella</taxon>
    </lineage>
</organism>
<keyword evidence="2" id="KW-1185">Reference proteome</keyword>
<dbReference type="Proteomes" id="UP001589890">
    <property type="component" value="Unassembled WGS sequence"/>
</dbReference>
<evidence type="ECO:0000313" key="1">
    <source>
        <dbReference type="EMBL" id="MFC0628473.1"/>
    </source>
</evidence>